<feature type="compositionally biased region" description="Gly residues" evidence="7">
    <location>
        <begin position="26"/>
        <end position="35"/>
    </location>
</feature>
<dbReference type="InterPro" id="IPR009057">
    <property type="entry name" value="Homeodomain-like_sf"/>
</dbReference>
<dbReference type="AlphaFoldDB" id="A0A5N5L874"/>
<feature type="domain" description="HTH myb-type" evidence="9">
    <location>
        <begin position="34"/>
        <end position="89"/>
    </location>
</feature>
<dbReference type="Gene3D" id="1.10.10.60">
    <property type="entry name" value="Homeodomain-like"/>
    <property type="match status" value="2"/>
</dbReference>
<evidence type="ECO:0000256" key="3">
    <source>
        <dbReference type="ARBA" id="ARBA00023015"/>
    </source>
</evidence>
<feature type="region of interest" description="Disordered" evidence="7">
    <location>
        <begin position="1"/>
        <end position="41"/>
    </location>
</feature>
<dbReference type="SUPFAM" id="SSF46689">
    <property type="entry name" value="Homeodomain-like"/>
    <property type="match status" value="2"/>
</dbReference>
<organism evidence="10 11">
    <name type="scientific">Salix brachista</name>
    <dbReference type="NCBI Taxonomy" id="2182728"/>
    <lineage>
        <taxon>Eukaryota</taxon>
        <taxon>Viridiplantae</taxon>
        <taxon>Streptophyta</taxon>
        <taxon>Embryophyta</taxon>
        <taxon>Tracheophyta</taxon>
        <taxon>Spermatophyta</taxon>
        <taxon>Magnoliopsida</taxon>
        <taxon>eudicotyledons</taxon>
        <taxon>Gunneridae</taxon>
        <taxon>Pentapetalae</taxon>
        <taxon>rosids</taxon>
        <taxon>fabids</taxon>
        <taxon>Malpighiales</taxon>
        <taxon>Salicaceae</taxon>
        <taxon>Saliceae</taxon>
        <taxon>Salix</taxon>
    </lineage>
</organism>
<feature type="domain" description="HTH myb-type" evidence="9">
    <location>
        <begin position="242"/>
        <end position="296"/>
    </location>
</feature>
<feature type="compositionally biased region" description="Basic and acidic residues" evidence="7">
    <location>
        <begin position="1"/>
        <end position="10"/>
    </location>
</feature>
<evidence type="ECO:0000313" key="11">
    <source>
        <dbReference type="Proteomes" id="UP000326939"/>
    </source>
</evidence>
<protein>
    <submittedName>
        <fullName evidence="10">Uncharacterized protein</fullName>
    </submittedName>
</protein>
<keyword evidence="5" id="KW-0804">Transcription</keyword>
<proteinExistence type="predicted"/>
<evidence type="ECO:0000256" key="6">
    <source>
        <dbReference type="ARBA" id="ARBA00023242"/>
    </source>
</evidence>
<comment type="caution">
    <text evidence="10">The sequence shown here is derived from an EMBL/GenBank/DDBJ whole genome shotgun (WGS) entry which is preliminary data.</text>
</comment>
<dbReference type="GO" id="GO:0000978">
    <property type="term" value="F:RNA polymerase II cis-regulatory region sequence-specific DNA binding"/>
    <property type="evidence" value="ECO:0007669"/>
    <property type="project" value="TreeGrafter"/>
</dbReference>
<dbReference type="InterPro" id="IPR050560">
    <property type="entry name" value="MYB_TF"/>
</dbReference>
<dbReference type="EMBL" id="VDCV01000010">
    <property type="protein sequence ID" value="KAB5538738.1"/>
    <property type="molecule type" value="Genomic_DNA"/>
</dbReference>
<evidence type="ECO:0000256" key="4">
    <source>
        <dbReference type="ARBA" id="ARBA00023125"/>
    </source>
</evidence>
<feature type="region of interest" description="Disordered" evidence="7">
    <location>
        <begin position="307"/>
        <end position="326"/>
    </location>
</feature>
<name>A0A5N5L874_9ROSI</name>
<keyword evidence="3" id="KW-0805">Transcription regulation</keyword>
<comment type="subcellular location">
    <subcellularLocation>
        <location evidence="1">Nucleus</location>
    </subcellularLocation>
</comment>
<accession>A0A5N5L874</accession>
<evidence type="ECO:0000259" key="9">
    <source>
        <dbReference type="PROSITE" id="PS51294"/>
    </source>
</evidence>
<dbReference type="GO" id="GO:0005634">
    <property type="term" value="C:nucleus"/>
    <property type="evidence" value="ECO:0007669"/>
    <property type="project" value="UniProtKB-SubCell"/>
</dbReference>
<dbReference type="PROSITE" id="PS50090">
    <property type="entry name" value="MYB_LIKE"/>
    <property type="match status" value="2"/>
</dbReference>
<dbReference type="FunFam" id="1.10.10.60:FF:000060">
    <property type="entry name" value="MYB transcription factor"/>
    <property type="match status" value="1"/>
</dbReference>
<keyword evidence="2" id="KW-0677">Repeat</keyword>
<dbReference type="GO" id="GO:0000981">
    <property type="term" value="F:DNA-binding transcription factor activity, RNA polymerase II-specific"/>
    <property type="evidence" value="ECO:0007669"/>
    <property type="project" value="TreeGrafter"/>
</dbReference>
<evidence type="ECO:0000256" key="5">
    <source>
        <dbReference type="ARBA" id="ARBA00023163"/>
    </source>
</evidence>
<dbReference type="Pfam" id="PF00249">
    <property type="entry name" value="Myb_DNA-binding"/>
    <property type="match status" value="2"/>
</dbReference>
<keyword evidence="11" id="KW-1185">Reference proteome</keyword>
<sequence>MRLTERERENQLVSPTGGDGEAESGEPGGGSGGTNGKVKGPWSPEEDAVLSQLVSKFGARNWSLIARGIPGRSGKSCRLRWCNQLDPCLKRKPFTVERVDLKIPYTEHGYFVYCWVVLILDSKVWLRGNYILNDCRLGDEVKYAHLFYLPFYLSIPLQIDELEVKCEFVMHPGCDGTGLSNCLLSKLVASMKSYSLAQSERCSCKCLNASPKGLCEWDDNCVMTFWALLMFSVHVFIIKLNNNSLRRSILRNEEDRIIIAAHAKHGNKWAAIARLLPGRTDNSIKNHWNSTLRRRWADLVRLKQGTSDVMEDGSNERTRASSEETLSVCDVNSSLPMEVRDVTMDDQPSQHEDKAQTDNILQTNEVNFASEPNGNPTLPRPVARVSAFKVYNPPNDPKLGSGLTRTIPTHGCLVQTPKPDSGSCRFLEDVHCEPNVPSRCGYGCCATPSGGHPPSSLLGPEFVEYDEPAPFSSQELISIATDLNNIAWIKSGLENSSTGIPSNAVSYRMSHGTPVGSQTGMSEQNLRNGHMHFEEGRKKLMGTMAGIISAQMPA</sequence>
<dbReference type="Proteomes" id="UP000326939">
    <property type="component" value="Chromosome 10"/>
</dbReference>
<dbReference type="PANTHER" id="PTHR45614:SF229">
    <property type="entry name" value="MYB TRANSCRIPTION FACTOR-LIKE PROTEIN-RELATED"/>
    <property type="match status" value="1"/>
</dbReference>
<dbReference type="SMART" id="SM00717">
    <property type="entry name" value="SANT"/>
    <property type="match status" value="2"/>
</dbReference>
<dbReference type="PANTHER" id="PTHR45614">
    <property type="entry name" value="MYB PROTEIN-RELATED"/>
    <property type="match status" value="1"/>
</dbReference>
<feature type="domain" description="Myb-like" evidence="8">
    <location>
        <begin position="34"/>
        <end position="85"/>
    </location>
</feature>
<evidence type="ECO:0000259" key="8">
    <source>
        <dbReference type="PROSITE" id="PS50090"/>
    </source>
</evidence>
<evidence type="ECO:0000313" key="10">
    <source>
        <dbReference type="EMBL" id="KAB5538738.1"/>
    </source>
</evidence>
<dbReference type="PROSITE" id="PS51294">
    <property type="entry name" value="HTH_MYB"/>
    <property type="match status" value="2"/>
</dbReference>
<dbReference type="CDD" id="cd00167">
    <property type="entry name" value="SANT"/>
    <property type="match status" value="2"/>
</dbReference>
<feature type="domain" description="Myb-like" evidence="8">
    <location>
        <begin position="242"/>
        <end position="292"/>
    </location>
</feature>
<dbReference type="InterPro" id="IPR001005">
    <property type="entry name" value="SANT/Myb"/>
</dbReference>
<evidence type="ECO:0000256" key="7">
    <source>
        <dbReference type="SAM" id="MobiDB-lite"/>
    </source>
</evidence>
<dbReference type="InterPro" id="IPR017930">
    <property type="entry name" value="Myb_dom"/>
</dbReference>
<evidence type="ECO:0000256" key="2">
    <source>
        <dbReference type="ARBA" id="ARBA00022737"/>
    </source>
</evidence>
<evidence type="ECO:0000256" key="1">
    <source>
        <dbReference type="ARBA" id="ARBA00004123"/>
    </source>
</evidence>
<gene>
    <name evidence="10" type="ORF">DKX38_016271</name>
</gene>
<keyword evidence="4" id="KW-0238">DNA-binding</keyword>
<keyword evidence="6" id="KW-0539">Nucleus</keyword>
<reference evidence="11" key="1">
    <citation type="journal article" date="2019" name="Gigascience">
        <title>De novo genome assembly of the endangered Acer yangbiense, a plant species with extremely small populations endemic to Yunnan Province, China.</title>
        <authorList>
            <person name="Yang J."/>
            <person name="Wariss H.M."/>
            <person name="Tao L."/>
            <person name="Zhang R."/>
            <person name="Yun Q."/>
            <person name="Hollingsworth P."/>
            <person name="Dao Z."/>
            <person name="Luo G."/>
            <person name="Guo H."/>
            <person name="Ma Y."/>
            <person name="Sun W."/>
        </authorList>
    </citation>
    <scope>NUCLEOTIDE SEQUENCE [LARGE SCALE GENOMIC DNA]</scope>
    <source>
        <strain evidence="11">cv. br00</strain>
    </source>
</reference>